<keyword evidence="3" id="KW-0479">Metal-binding</keyword>
<dbReference type="PANTHER" id="PTHR11383">
    <property type="entry name" value="NUCLEOSIDE DIPHOSPHATE-LINKED MOIETY X MOTIF 13"/>
    <property type="match status" value="1"/>
</dbReference>
<dbReference type="Proteomes" id="UP000257039">
    <property type="component" value="Unassembled WGS sequence"/>
</dbReference>
<dbReference type="Gene3D" id="3.90.79.10">
    <property type="entry name" value="Nucleoside Triphosphate Pyrophosphohydrolase"/>
    <property type="match status" value="1"/>
</dbReference>
<evidence type="ECO:0000256" key="1">
    <source>
        <dbReference type="ARBA" id="ARBA00001946"/>
    </source>
</evidence>
<dbReference type="InterPro" id="IPR020084">
    <property type="entry name" value="NUDIX_hydrolase_CS"/>
</dbReference>
<comment type="cofactor">
    <cofactor evidence="1">
        <name>Mg(2+)</name>
        <dbReference type="ChEBI" id="CHEBI:18420"/>
    </cofactor>
</comment>
<dbReference type="Pfam" id="PF00293">
    <property type="entry name" value="NUDIX"/>
    <property type="match status" value="1"/>
</dbReference>
<feature type="domain" description="Nudix hydrolase" evidence="7">
    <location>
        <begin position="157"/>
        <end position="282"/>
    </location>
</feature>
<dbReference type="GO" id="GO:0046872">
    <property type="term" value="F:metal ion binding"/>
    <property type="evidence" value="ECO:0007669"/>
    <property type="project" value="UniProtKB-KW"/>
</dbReference>
<dbReference type="InterPro" id="IPR015797">
    <property type="entry name" value="NUDIX_hydrolase-like_dom_sf"/>
</dbReference>
<dbReference type="InterPro" id="IPR049734">
    <property type="entry name" value="NudC-like_C"/>
</dbReference>
<evidence type="ECO:0000256" key="6">
    <source>
        <dbReference type="ARBA" id="ARBA00023027"/>
    </source>
</evidence>
<dbReference type="SUPFAM" id="SSF55811">
    <property type="entry name" value="Nudix"/>
    <property type="match status" value="1"/>
</dbReference>
<sequence length="284" mass="31752">MRLYDSTMKVLLDPLPFTPYVSSNLLEHTKHVVFINGQVVCWAASQSPLLTSSQWQMLQSALNTESLSFSLAQFQQQQVAGHVLSIDCDLPKAFVLLPLRAVLLSLPSATAELLNYAMQLADWHDLHRYCGRCSQPLTDHPTERAKVCRCGARSRYPTISPCVIVLITRGTQMLLARAPHYPEGRYSTIAGFLEPGESVEQGLKREVKEEVGVDVCNLQYKASQPWPFPNSLMLGFHADHAAGEILIDNHEIIAADWFDPENLPQLPPPISIARWLIDDFLSSC</sequence>
<evidence type="ECO:0000256" key="2">
    <source>
        <dbReference type="ARBA" id="ARBA00012381"/>
    </source>
</evidence>
<evidence type="ECO:0000313" key="8">
    <source>
        <dbReference type="EMBL" id="RDH44483.1"/>
    </source>
</evidence>
<proteinExistence type="predicted"/>
<protein>
    <recommendedName>
        <fullName evidence="2">NAD(+) diphosphatase</fullName>
        <ecNumber evidence="2">3.6.1.22</ecNumber>
    </recommendedName>
</protein>
<keyword evidence="4 8" id="KW-0378">Hydrolase</keyword>
<gene>
    <name evidence="8" type="ORF">B9G39_14125</name>
</gene>
<dbReference type="PANTHER" id="PTHR11383:SF3">
    <property type="entry name" value="NAD(P)H PYROPHOSPHATASE NUDT13, MITOCHONDRIAL"/>
    <property type="match status" value="1"/>
</dbReference>
<evidence type="ECO:0000256" key="5">
    <source>
        <dbReference type="ARBA" id="ARBA00022842"/>
    </source>
</evidence>
<evidence type="ECO:0000256" key="3">
    <source>
        <dbReference type="ARBA" id="ARBA00022723"/>
    </source>
</evidence>
<dbReference type="EMBL" id="NDXW01000001">
    <property type="protein sequence ID" value="RDH44483.1"/>
    <property type="molecule type" value="Genomic_DNA"/>
</dbReference>
<dbReference type="PROSITE" id="PS51462">
    <property type="entry name" value="NUDIX"/>
    <property type="match status" value="1"/>
</dbReference>
<evidence type="ECO:0000259" key="7">
    <source>
        <dbReference type="PROSITE" id="PS51462"/>
    </source>
</evidence>
<comment type="caution">
    <text evidence="8">The sequence shown here is derived from an EMBL/GenBank/DDBJ whole genome shotgun (WGS) entry which is preliminary data.</text>
</comment>
<dbReference type="GO" id="GO:0016787">
    <property type="term" value="F:hydrolase activity"/>
    <property type="evidence" value="ECO:0007669"/>
    <property type="project" value="UniProtKB-KW"/>
</dbReference>
<evidence type="ECO:0000313" key="9">
    <source>
        <dbReference type="Proteomes" id="UP000257039"/>
    </source>
</evidence>
<dbReference type="AlphaFoldDB" id="A0A4P9VMB1"/>
<keyword evidence="6" id="KW-0520">NAD</keyword>
<accession>A0A4P9VMB1</accession>
<reference evidence="8 9" key="1">
    <citation type="submission" date="2017-04" db="EMBL/GenBank/DDBJ databases">
        <title>Draft genome sequence of Zooshikella ganghwensis VG4 isolated from Red Sea sediments.</title>
        <authorList>
            <person name="Rehman Z."/>
            <person name="Alam I."/>
            <person name="Kamau A."/>
            <person name="Bajic V."/>
            <person name="Leiknes T."/>
        </authorList>
    </citation>
    <scope>NUCLEOTIDE SEQUENCE [LARGE SCALE GENOMIC DNA]</scope>
    <source>
        <strain evidence="8 9">VG4</strain>
    </source>
</reference>
<dbReference type="CDD" id="cd03429">
    <property type="entry name" value="NUDIX_NADH_pyrophosphatase_Nudt13"/>
    <property type="match status" value="1"/>
</dbReference>
<keyword evidence="5" id="KW-0460">Magnesium</keyword>
<dbReference type="Gene3D" id="3.90.79.20">
    <property type="match status" value="1"/>
</dbReference>
<name>A0A4P9VMB1_9GAMM</name>
<organism evidence="8 9">
    <name type="scientific">Zooshikella ganghwensis</name>
    <dbReference type="NCBI Taxonomy" id="202772"/>
    <lineage>
        <taxon>Bacteria</taxon>
        <taxon>Pseudomonadati</taxon>
        <taxon>Pseudomonadota</taxon>
        <taxon>Gammaproteobacteria</taxon>
        <taxon>Oceanospirillales</taxon>
        <taxon>Zooshikellaceae</taxon>
        <taxon>Zooshikella</taxon>
    </lineage>
</organism>
<dbReference type="PROSITE" id="PS00893">
    <property type="entry name" value="NUDIX_BOX"/>
    <property type="match status" value="1"/>
</dbReference>
<dbReference type="InterPro" id="IPR000086">
    <property type="entry name" value="NUDIX_hydrolase_dom"/>
</dbReference>
<keyword evidence="9" id="KW-1185">Reference proteome</keyword>
<evidence type="ECO:0000256" key="4">
    <source>
        <dbReference type="ARBA" id="ARBA00022801"/>
    </source>
</evidence>
<dbReference type="EC" id="3.6.1.22" evidence="2"/>
<dbReference type="NCBIfam" id="NF001299">
    <property type="entry name" value="PRK00241.1"/>
    <property type="match status" value="1"/>
</dbReference>